<dbReference type="Gene3D" id="3.40.50.300">
    <property type="entry name" value="P-loop containing nucleotide triphosphate hydrolases"/>
    <property type="match status" value="1"/>
</dbReference>
<protein>
    <recommendedName>
        <fullName evidence="3">Broad-specificity NMP kinase</fullName>
    </recommendedName>
</protein>
<dbReference type="InterPro" id="IPR027417">
    <property type="entry name" value="P-loop_NTPase"/>
</dbReference>
<dbReference type="AlphaFoldDB" id="A0A8J3J5S7"/>
<reference evidence="1" key="1">
    <citation type="submission" date="2021-01" db="EMBL/GenBank/DDBJ databases">
        <title>Whole genome shotgun sequence of Actinocatenispora rupis NBRC 107355.</title>
        <authorList>
            <person name="Komaki H."/>
            <person name="Tamura T."/>
        </authorList>
    </citation>
    <scope>NUCLEOTIDE SEQUENCE</scope>
    <source>
        <strain evidence="1">NBRC 107355</strain>
    </source>
</reference>
<dbReference type="SUPFAM" id="SSF52540">
    <property type="entry name" value="P-loop containing nucleoside triphosphate hydrolases"/>
    <property type="match status" value="1"/>
</dbReference>
<dbReference type="EMBL" id="BOMB01000008">
    <property type="protein sequence ID" value="GID10629.1"/>
    <property type="molecule type" value="Genomic_DNA"/>
</dbReference>
<keyword evidence="2" id="KW-1185">Reference proteome</keyword>
<dbReference type="RefSeq" id="WP_203655958.1">
    <property type="nucleotide sequence ID" value="NZ_BAAAZM010000003.1"/>
</dbReference>
<gene>
    <name evidence="1" type="ORF">Aru02nite_15180</name>
</gene>
<dbReference type="Proteomes" id="UP000612808">
    <property type="component" value="Unassembled WGS sequence"/>
</dbReference>
<name>A0A8J3J5S7_9ACTN</name>
<comment type="caution">
    <text evidence="1">The sequence shown here is derived from an EMBL/GenBank/DDBJ whole genome shotgun (WGS) entry which is preliminary data.</text>
</comment>
<accession>A0A8J3J5S7</accession>
<proteinExistence type="predicted"/>
<evidence type="ECO:0000313" key="1">
    <source>
        <dbReference type="EMBL" id="GID10629.1"/>
    </source>
</evidence>
<evidence type="ECO:0008006" key="3">
    <source>
        <dbReference type="Google" id="ProtNLM"/>
    </source>
</evidence>
<evidence type="ECO:0000313" key="2">
    <source>
        <dbReference type="Proteomes" id="UP000612808"/>
    </source>
</evidence>
<organism evidence="1 2">
    <name type="scientific">Actinocatenispora rupis</name>
    <dbReference type="NCBI Taxonomy" id="519421"/>
    <lineage>
        <taxon>Bacteria</taxon>
        <taxon>Bacillati</taxon>
        <taxon>Actinomycetota</taxon>
        <taxon>Actinomycetes</taxon>
        <taxon>Micromonosporales</taxon>
        <taxon>Micromonosporaceae</taxon>
        <taxon>Actinocatenispora</taxon>
    </lineage>
</organism>
<sequence length="177" mass="18862">MTAVDALLIGGRSGVGKSTVGWEVAAQLTAADVAHAYLEGDALDAVHPRPDLPLAETNLAALWRTFAAAGQHRLVYTNTASVLDSAMIRRALTAAGARPVRLLGVLLTASDDTANDRLARREIGSTLDRHVRRSAEMARRLASEVPPWVARIPTDGRTVADIAADVVAHTGWRAWCP</sequence>